<dbReference type="InterPro" id="IPR013708">
    <property type="entry name" value="Shikimate_DH-bd_N"/>
</dbReference>
<feature type="domain" description="SDH C-terminal" evidence="10">
    <location>
        <begin position="257"/>
        <end position="287"/>
    </location>
</feature>
<evidence type="ECO:0000313" key="11">
    <source>
        <dbReference type="EMBL" id="ACF12044.1"/>
    </source>
</evidence>
<evidence type="ECO:0000256" key="1">
    <source>
        <dbReference type="ARBA" id="ARBA00004871"/>
    </source>
</evidence>
<feature type="binding site" evidence="8">
    <location>
        <position position="236"/>
    </location>
    <ligand>
        <name>shikimate</name>
        <dbReference type="ChEBI" id="CHEBI:36208"/>
    </ligand>
</feature>
<dbReference type="InterPro" id="IPR046346">
    <property type="entry name" value="Aminoacid_DH-like_N_sf"/>
</dbReference>
<evidence type="ECO:0000259" key="9">
    <source>
        <dbReference type="Pfam" id="PF08501"/>
    </source>
</evidence>
<dbReference type="InterPro" id="IPR036291">
    <property type="entry name" value="NAD(P)-bd_dom_sf"/>
</dbReference>
<dbReference type="UniPathway" id="UPA00053">
    <property type="reaction ID" value="UER00087"/>
</dbReference>
<evidence type="ECO:0000256" key="5">
    <source>
        <dbReference type="ARBA" id="ARBA00023002"/>
    </source>
</evidence>
<proteinExistence type="inferred from homology"/>
<dbReference type="SUPFAM" id="SSF51735">
    <property type="entry name" value="NAD(P)-binding Rossmann-fold domains"/>
    <property type="match status" value="1"/>
</dbReference>
<feature type="binding site" evidence="8">
    <location>
        <position position="108"/>
    </location>
    <ligand>
        <name>shikimate</name>
        <dbReference type="ChEBI" id="CHEBI:36208"/>
    </ligand>
</feature>
<comment type="pathway">
    <text evidence="1 8">Metabolic intermediate biosynthesis; chorismate biosynthesis; chorismate from D-erythrose 4-phosphate and phosphoenolpyruvate: step 4/7.</text>
</comment>
<dbReference type="GO" id="GO:0009073">
    <property type="term" value="P:aromatic amino acid family biosynthetic process"/>
    <property type="evidence" value="ECO:0007669"/>
    <property type="project" value="UniProtKB-KW"/>
</dbReference>
<dbReference type="PANTHER" id="PTHR21089:SF1">
    <property type="entry name" value="BIFUNCTIONAL 3-DEHYDROQUINATE DEHYDRATASE_SHIKIMATE DEHYDROGENASE, CHLOROPLASTIC"/>
    <property type="match status" value="1"/>
</dbReference>
<keyword evidence="6 8" id="KW-0057">Aromatic amino acid biosynthesis</keyword>
<keyword evidence="4 8" id="KW-0521">NADP</keyword>
<dbReference type="CDD" id="cd01065">
    <property type="entry name" value="NAD_bind_Shikimate_DH"/>
    <property type="match status" value="1"/>
</dbReference>
<evidence type="ECO:0000256" key="8">
    <source>
        <dbReference type="HAMAP-Rule" id="MF_00222"/>
    </source>
</evidence>
<comment type="catalytic activity">
    <reaction evidence="7 8">
        <text>shikimate + NADP(+) = 3-dehydroshikimate + NADPH + H(+)</text>
        <dbReference type="Rhea" id="RHEA:17737"/>
        <dbReference type="ChEBI" id="CHEBI:15378"/>
        <dbReference type="ChEBI" id="CHEBI:16630"/>
        <dbReference type="ChEBI" id="CHEBI:36208"/>
        <dbReference type="ChEBI" id="CHEBI:57783"/>
        <dbReference type="ChEBI" id="CHEBI:58349"/>
        <dbReference type="EC" id="1.1.1.25"/>
    </reaction>
</comment>
<dbReference type="InterPro" id="IPR022893">
    <property type="entry name" value="Shikimate_DH_fam"/>
</dbReference>
<dbReference type="Gene3D" id="3.40.50.720">
    <property type="entry name" value="NAD(P)-binding Rossmann-like Domain"/>
    <property type="match status" value="1"/>
</dbReference>
<evidence type="ECO:0000256" key="7">
    <source>
        <dbReference type="ARBA" id="ARBA00049442"/>
    </source>
</evidence>
<feature type="binding site" evidence="8">
    <location>
        <position position="234"/>
    </location>
    <ligand>
        <name>NADP(+)</name>
        <dbReference type="ChEBI" id="CHEBI:58349"/>
    </ligand>
</feature>
<dbReference type="GO" id="GO:0009423">
    <property type="term" value="P:chorismate biosynthetic process"/>
    <property type="evidence" value="ECO:0007669"/>
    <property type="project" value="UniProtKB-UniRule"/>
</dbReference>
<organism evidence="11 12">
    <name type="scientific">Chlorobaculum parvum (strain DSM 263 / NCIMB 8327)</name>
    <name type="common">Chlorobium vibrioforme subsp. thiosulfatophilum</name>
    <dbReference type="NCBI Taxonomy" id="517417"/>
    <lineage>
        <taxon>Bacteria</taxon>
        <taxon>Pseudomonadati</taxon>
        <taxon>Chlorobiota</taxon>
        <taxon>Chlorobiia</taxon>
        <taxon>Chlorobiales</taxon>
        <taxon>Chlorobiaceae</taxon>
        <taxon>Chlorobaculum</taxon>
    </lineage>
</organism>
<sequence>MSKRQAIKVFGLIGRNVDYSWSPLIHNTAFQALGLPSIYTIFNIAAPELVGNALTGARALGIAGFNVTIPYKKTVVPFLDELSPEAQAIGAVNTIVNDNGRLTGHNTDIAGFAAPLLPMAEQIHGKPVCIFGNGGAALAAVEAFRLHFHPSSVRLMVRNLEKAEAMLEGYAHRELVEPCLTAELDTPDGERLLGECCVIVNATPIGTAGRSDAIQSVVPARRKLLHEGQIVYDMVYNPLETPLLAEARAAGAETISGIEMLIGQAARSFSIWTGQEMPVDTVRKTVLDEIEISVNV</sequence>
<feature type="domain" description="Shikimate dehydrogenase substrate binding N-terminal" evidence="9">
    <location>
        <begin position="12"/>
        <end position="95"/>
    </location>
</feature>
<keyword evidence="12" id="KW-1185">Reference proteome</keyword>
<gene>
    <name evidence="8" type="primary">aroE</name>
    <name evidence="11" type="ordered locus">Cpar_1649</name>
</gene>
<evidence type="ECO:0000256" key="4">
    <source>
        <dbReference type="ARBA" id="ARBA00022857"/>
    </source>
</evidence>
<dbReference type="EMBL" id="CP001099">
    <property type="protein sequence ID" value="ACF12044.1"/>
    <property type="molecule type" value="Genomic_DNA"/>
</dbReference>
<dbReference type="GO" id="GO:0004764">
    <property type="term" value="F:shikimate 3-dehydrogenase (NADP+) activity"/>
    <property type="evidence" value="ECO:0007669"/>
    <property type="project" value="UniProtKB-UniRule"/>
</dbReference>
<keyword evidence="3 8" id="KW-0028">Amino-acid biosynthesis</keyword>
<dbReference type="STRING" id="517417.Cpar_1649"/>
<evidence type="ECO:0000256" key="6">
    <source>
        <dbReference type="ARBA" id="ARBA00023141"/>
    </source>
</evidence>
<dbReference type="RefSeq" id="WP_012502877.1">
    <property type="nucleotide sequence ID" value="NC_011027.1"/>
</dbReference>
<feature type="active site" description="Proton acceptor" evidence="8">
    <location>
        <position position="72"/>
    </location>
</feature>
<dbReference type="GO" id="GO:0019632">
    <property type="term" value="P:shikimate metabolic process"/>
    <property type="evidence" value="ECO:0007669"/>
    <property type="project" value="InterPro"/>
</dbReference>
<dbReference type="SUPFAM" id="SSF53223">
    <property type="entry name" value="Aminoacid dehydrogenase-like, N-terminal domain"/>
    <property type="match status" value="1"/>
</dbReference>
<feature type="binding site" evidence="8">
    <location>
        <begin position="20"/>
        <end position="22"/>
    </location>
    <ligand>
        <name>shikimate</name>
        <dbReference type="ChEBI" id="CHEBI:36208"/>
    </ligand>
</feature>
<dbReference type="PANTHER" id="PTHR21089">
    <property type="entry name" value="SHIKIMATE DEHYDROGENASE"/>
    <property type="match status" value="1"/>
</dbReference>
<evidence type="ECO:0000256" key="3">
    <source>
        <dbReference type="ARBA" id="ARBA00022605"/>
    </source>
</evidence>
<dbReference type="HAMAP" id="MF_00222">
    <property type="entry name" value="Shikimate_DH_AroE"/>
    <property type="match status" value="1"/>
</dbReference>
<dbReference type="AlphaFoldDB" id="B3QQ41"/>
<evidence type="ECO:0000259" key="10">
    <source>
        <dbReference type="Pfam" id="PF18317"/>
    </source>
</evidence>
<feature type="binding site" evidence="8">
    <location>
        <position position="264"/>
    </location>
    <ligand>
        <name>shikimate</name>
        <dbReference type="ChEBI" id="CHEBI:36208"/>
    </ligand>
</feature>
<comment type="subunit">
    <text evidence="8">Homodimer.</text>
</comment>
<feature type="binding site" evidence="8">
    <location>
        <position position="257"/>
    </location>
    <ligand>
        <name>NADP(+)</name>
        <dbReference type="ChEBI" id="CHEBI:58349"/>
    </ligand>
</feature>
<feature type="binding site" evidence="8">
    <location>
        <begin position="132"/>
        <end position="136"/>
    </location>
    <ligand>
        <name>NADP(+)</name>
        <dbReference type="ChEBI" id="CHEBI:58349"/>
    </ligand>
</feature>
<dbReference type="NCBIfam" id="NF001319">
    <property type="entry name" value="PRK00258.3-3"/>
    <property type="match status" value="1"/>
</dbReference>
<dbReference type="Pfam" id="PF08501">
    <property type="entry name" value="Shikimate_dh_N"/>
    <property type="match status" value="1"/>
</dbReference>
<name>B3QQ41_CHLP8</name>
<dbReference type="InterPro" id="IPR011342">
    <property type="entry name" value="Shikimate_DH"/>
</dbReference>
<comment type="caution">
    <text evidence="8">Lacks conserved residue(s) required for the propagation of feature annotation.</text>
</comment>
<dbReference type="InterPro" id="IPR041121">
    <property type="entry name" value="SDH_C"/>
</dbReference>
<comment type="similarity">
    <text evidence="8">Belongs to the shikimate dehydrogenase family.</text>
</comment>
<dbReference type="Gene3D" id="3.40.50.10860">
    <property type="entry name" value="Leucine Dehydrogenase, chain A, domain 1"/>
    <property type="match status" value="1"/>
</dbReference>
<reference evidence="11" key="1">
    <citation type="submission" date="2008-06" db="EMBL/GenBank/DDBJ databases">
        <title>Complete sequence of Chlorobaculum parvum NCIB 8327.</title>
        <authorList>
            <consortium name="US DOE Joint Genome Institute"/>
            <person name="Lucas S."/>
            <person name="Copeland A."/>
            <person name="Lapidus A."/>
            <person name="Glavina del Rio T."/>
            <person name="Dalin E."/>
            <person name="Tice H."/>
            <person name="Bruce D."/>
            <person name="Goodwin L."/>
            <person name="Pitluck S."/>
            <person name="Schmutz J."/>
            <person name="Larimer F."/>
            <person name="Land M."/>
            <person name="Hauser L."/>
            <person name="Kyrpides N."/>
            <person name="Mikhailova N."/>
            <person name="Zhao F."/>
            <person name="Li T."/>
            <person name="Liu Z."/>
            <person name="Overmann J."/>
            <person name="Bryant D.A."/>
            <person name="Richardson P."/>
        </authorList>
    </citation>
    <scope>NUCLEOTIDE SEQUENCE [LARGE SCALE GENOMIC DNA]</scope>
    <source>
        <strain evidence="11">NCIB 8327</strain>
    </source>
</reference>
<comment type="function">
    <text evidence="8">Involved in the biosynthesis of the chorismate, which leads to the biosynthesis of aromatic amino acids. Catalyzes the reversible NADPH linked reduction of 3-dehydroshikimate (DHSA) to yield shikimate (SA).</text>
</comment>
<evidence type="ECO:0000313" key="12">
    <source>
        <dbReference type="Proteomes" id="UP000008811"/>
    </source>
</evidence>
<evidence type="ECO:0000256" key="2">
    <source>
        <dbReference type="ARBA" id="ARBA00012962"/>
    </source>
</evidence>
<feature type="binding site" evidence="8">
    <location>
        <position position="68"/>
    </location>
    <ligand>
        <name>shikimate</name>
        <dbReference type="ChEBI" id="CHEBI:36208"/>
    </ligand>
</feature>
<dbReference type="NCBIfam" id="TIGR00507">
    <property type="entry name" value="aroE"/>
    <property type="match status" value="1"/>
</dbReference>
<feature type="binding site" evidence="8">
    <location>
        <position position="93"/>
    </location>
    <ligand>
        <name>shikimate</name>
        <dbReference type="ChEBI" id="CHEBI:36208"/>
    </ligand>
</feature>
<dbReference type="HOGENOM" id="CLU_044063_1_1_10"/>
<keyword evidence="5 8" id="KW-0560">Oxidoreductase</keyword>
<accession>B3QQ41</accession>
<dbReference type="Pfam" id="PF18317">
    <property type="entry name" value="SDH_C"/>
    <property type="match status" value="1"/>
</dbReference>
<protein>
    <recommendedName>
        <fullName evidence="2 8">Shikimate dehydrogenase (NADP(+))</fullName>
        <shortName evidence="8">SDH</shortName>
        <ecNumber evidence="2 8">1.1.1.25</ecNumber>
    </recommendedName>
</protein>
<dbReference type="GO" id="GO:0008652">
    <property type="term" value="P:amino acid biosynthetic process"/>
    <property type="evidence" value="ECO:0007669"/>
    <property type="project" value="UniProtKB-KW"/>
</dbReference>
<dbReference type="GO" id="GO:0050661">
    <property type="term" value="F:NADP binding"/>
    <property type="evidence" value="ECO:0007669"/>
    <property type="project" value="InterPro"/>
</dbReference>
<dbReference type="eggNOG" id="COG0169">
    <property type="taxonomic scope" value="Bacteria"/>
</dbReference>
<dbReference type="OrthoDB" id="9792692at2"/>
<dbReference type="Proteomes" id="UP000008811">
    <property type="component" value="Chromosome"/>
</dbReference>
<dbReference type="KEGG" id="cpc:Cpar_1649"/>
<dbReference type="EC" id="1.1.1.25" evidence="2 8"/>